<keyword evidence="3" id="KW-1185">Reference proteome</keyword>
<dbReference type="AlphaFoldDB" id="A0A0P9AHA3"/>
<keyword evidence="1" id="KW-0812">Transmembrane</keyword>
<evidence type="ECO:0000313" key="3">
    <source>
        <dbReference type="Proteomes" id="UP000050326"/>
    </source>
</evidence>
<feature type="transmembrane region" description="Helical" evidence="1">
    <location>
        <begin position="7"/>
        <end position="25"/>
    </location>
</feature>
<dbReference type="RefSeq" id="WP_054874405.1">
    <property type="nucleotide sequence ID" value="NZ_LKET01000028.1"/>
</dbReference>
<dbReference type="OrthoDB" id="1680253at2"/>
<accession>A0A0P9AHA3</accession>
<dbReference type="STRING" id="36849.OXPF_13170"/>
<sequence>MYLRLSDNHLFIISALLLGLSIKLFDDFVDENKTVNIPYIMCFLGISIFLYRENLGLFLSAYIIGMFHDRNITLIIGLKAYQEQIIVIILLVIIAGVKSSVFSLLIIFAIQLIDDLIDERYDASTGKKNWAAIFGRVEVSVALIILIIISLYIDRFKALTCSLISIAISALSGIKSTKLKIQE</sequence>
<proteinExistence type="predicted"/>
<evidence type="ECO:0000256" key="1">
    <source>
        <dbReference type="SAM" id="Phobius"/>
    </source>
</evidence>
<name>A0A0P9AHA3_9CLOT</name>
<dbReference type="EMBL" id="LKET01000028">
    <property type="protein sequence ID" value="KPU44842.1"/>
    <property type="molecule type" value="Genomic_DNA"/>
</dbReference>
<feature type="transmembrane region" description="Helical" evidence="1">
    <location>
        <begin position="133"/>
        <end position="153"/>
    </location>
</feature>
<organism evidence="2 3">
    <name type="scientific">Oxobacter pfennigii</name>
    <dbReference type="NCBI Taxonomy" id="36849"/>
    <lineage>
        <taxon>Bacteria</taxon>
        <taxon>Bacillati</taxon>
        <taxon>Bacillota</taxon>
        <taxon>Clostridia</taxon>
        <taxon>Eubacteriales</taxon>
        <taxon>Clostridiaceae</taxon>
        <taxon>Oxobacter</taxon>
    </lineage>
</organism>
<protein>
    <submittedName>
        <fullName evidence="2">Uncharacterized protein</fullName>
    </submittedName>
</protein>
<keyword evidence="1" id="KW-0472">Membrane</keyword>
<evidence type="ECO:0000313" key="2">
    <source>
        <dbReference type="EMBL" id="KPU44842.1"/>
    </source>
</evidence>
<keyword evidence="1" id="KW-1133">Transmembrane helix</keyword>
<feature type="transmembrane region" description="Helical" evidence="1">
    <location>
        <begin position="85"/>
        <end position="113"/>
    </location>
</feature>
<comment type="caution">
    <text evidence="2">The sequence shown here is derived from an EMBL/GenBank/DDBJ whole genome shotgun (WGS) entry which is preliminary data.</text>
</comment>
<feature type="transmembrane region" description="Helical" evidence="1">
    <location>
        <begin position="37"/>
        <end position="64"/>
    </location>
</feature>
<gene>
    <name evidence="2" type="ORF">OXPF_13170</name>
</gene>
<reference evidence="2 3" key="1">
    <citation type="submission" date="2015-09" db="EMBL/GenBank/DDBJ databases">
        <title>Genome sequence of Oxobacter pfennigii DSM 3222.</title>
        <authorList>
            <person name="Poehlein A."/>
            <person name="Bengelsdorf F.R."/>
            <person name="Schiel-Bengelsdorf B."/>
            <person name="Duerre P."/>
            <person name="Daniel R."/>
        </authorList>
    </citation>
    <scope>NUCLEOTIDE SEQUENCE [LARGE SCALE GENOMIC DNA]</scope>
    <source>
        <strain evidence="2 3">DSM 3222</strain>
    </source>
</reference>
<dbReference type="Proteomes" id="UP000050326">
    <property type="component" value="Unassembled WGS sequence"/>
</dbReference>